<evidence type="ECO:0000256" key="2">
    <source>
        <dbReference type="ARBA" id="ARBA00022475"/>
    </source>
</evidence>
<keyword evidence="5 10" id="KW-0552">Olfaction</keyword>
<proteinExistence type="inferred from homology"/>
<evidence type="ECO:0000313" key="11">
    <source>
        <dbReference type="EMBL" id="KAJ3665147.1"/>
    </source>
</evidence>
<feature type="transmembrane region" description="Helical" evidence="10">
    <location>
        <begin position="235"/>
        <end position="258"/>
    </location>
</feature>
<reference evidence="11" key="1">
    <citation type="journal article" date="2023" name="G3 (Bethesda)">
        <title>Whole genome assemblies of Zophobas morio and Tenebrio molitor.</title>
        <authorList>
            <person name="Kaur S."/>
            <person name="Stinson S.A."/>
            <person name="diCenzo G.C."/>
        </authorList>
    </citation>
    <scope>NUCLEOTIDE SEQUENCE</scope>
    <source>
        <strain evidence="11">QUZm001</strain>
    </source>
</reference>
<dbReference type="AlphaFoldDB" id="A0AA38IWV8"/>
<dbReference type="GO" id="GO:0007165">
    <property type="term" value="P:signal transduction"/>
    <property type="evidence" value="ECO:0007669"/>
    <property type="project" value="UniProtKB-KW"/>
</dbReference>
<evidence type="ECO:0000313" key="12">
    <source>
        <dbReference type="Proteomes" id="UP001168821"/>
    </source>
</evidence>
<evidence type="ECO:0000256" key="8">
    <source>
        <dbReference type="ARBA" id="ARBA00023170"/>
    </source>
</evidence>
<keyword evidence="3 10" id="KW-0716">Sensory transduction</keyword>
<evidence type="ECO:0000256" key="3">
    <source>
        <dbReference type="ARBA" id="ARBA00022606"/>
    </source>
</evidence>
<keyword evidence="7 10" id="KW-0472">Membrane</keyword>
<feature type="transmembrane region" description="Helical" evidence="10">
    <location>
        <begin position="28"/>
        <end position="50"/>
    </location>
</feature>
<evidence type="ECO:0000256" key="7">
    <source>
        <dbReference type="ARBA" id="ARBA00023136"/>
    </source>
</evidence>
<sequence length="367" mass="42332">MNDISTESVKVLWYFCLHPAFKTKWATVYTLINVSFCSLFAVLAIKGILLTYDSDAFFMSECLETCILMAHIISNVLALHTHRENLLKLLEHKSTFWEITKSDDDSLRVEILKNNNFVKKIIRTYFIFTVFSATLFDLQPFTTGLLPSVCYIPNGWFNFLTAVLWYLSYVAVLSLIGIACLFCSLVSSLTEQFQLLAYRFREMCNKRFDIRNELETLVSHHNFLMSYCEDINTTFGSIFLLDFVLCIASASVSVFIFLQPGDWAYRMKCITHFLVIIVEMGFYCVPLEIATNTAVKLTDIIYDSKWYEIESVPIKKSLILTISRAQRPIVFSGYGLININLNTYVLICKTVFSFYTYLNSVKKLTNK</sequence>
<evidence type="ECO:0000256" key="1">
    <source>
        <dbReference type="ARBA" id="ARBA00004651"/>
    </source>
</evidence>
<feature type="transmembrane region" description="Helical" evidence="10">
    <location>
        <begin position="56"/>
        <end position="79"/>
    </location>
</feature>
<keyword evidence="4 10" id="KW-0812">Transmembrane</keyword>
<keyword evidence="6 10" id="KW-1133">Transmembrane helix</keyword>
<name>A0AA38IWV8_9CUCU</name>
<keyword evidence="12" id="KW-1185">Reference proteome</keyword>
<dbReference type="Pfam" id="PF02949">
    <property type="entry name" value="7tm_6"/>
    <property type="match status" value="1"/>
</dbReference>
<dbReference type="EMBL" id="JALNTZ010000001">
    <property type="protein sequence ID" value="KAJ3665147.1"/>
    <property type="molecule type" value="Genomic_DNA"/>
</dbReference>
<evidence type="ECO:0000256" key="4">
    <source>
        <dbReference type="ARBA" id="ARBA00022692"/>
    </source>
</evidence>
<evidence type="ECO:0000256" key="5">
    <source>
        <dbReference type="ARBA" id="ARBA00022725"/>
    </source>
</evidence>
<dbReference type="InterPro" id="IPR004117">
    <property type="entry name" value="7tm6_olfct_rcpt"/>
</dbReference>
<dbReference type="GO" id="GO:0004984">
    <property type="term" value="F:olfactory receptor activity"/>
    <property type="evidence" value="ECO:0007669"/>
    <property type="project" value="InterPro"/>
</dbReference>
<feature type="transmembrane region" description="Helical" evidence="10">
    <location>
        <begin position="166"/>
        <end position="189"/>
    </location>
</feature>
<dbReference type="GO" id="GO:0005886">
    <property type="term" value="C:plasma membrane"/>
    <property type="evidence" value="ECO:0007669"/>
    <property type="project" value="UniProtKB-SubCell"/>
</dbReference>
<dbReference type="PANTHER" id="PTHR21137">
    <property type="entry name" value="ODORANT RECEPTOR"/>
    <property type="match status" value="1"/>
</dbReference>
<dbReference type="Proteomes" id="UP001168821">
    <property type="component" value="Unassembled WGS sequence"/>
</dbReference>
<evidence type="ECO:0000256" key="10">
    <source>
        <dbReference type="RuleBase" id="RU351113"/>
    </source>
</evidence>
<feature type="transmembrane region" description="Helical" evidence="10">
    <location>
        <begin position="270"/>
        <end position="290"/>
    </location>
</feature>
<keyword evidence="8 10" id="KW-0675">Receptor</keyword>
<evidence type="ECO:0000256" key="9">
    <source>
        <dbReference type="ARBA" id="ARBA00023224"/>
    </source>
</evidence>
<comment type="subcellular location">
    <subcellularLocation>
        <location evidence="1 10">Cell membrane</location>
        <topology evidence="1 10">Multi-pass membrane protein</topology>
    </subcellularLocation>
</comment>
<evidence type="ECO:0000256" key="6">
    <source>
        <dbReference type="ARBA" id="ARBA00022989"/>
    </source>
</evidence>
<protein>
    <recommendedName>
        <fullName evidence="10">Odorant receptor</fullName>
    </recommendedName>
</protein>
<feature type="transmembrane region" description="Helical" evidence="10">
    <location>
        <begin position="125"/>
        <end position="146"/>
    </location>
</feature>
<comment type="similarity">
    <text evidence="10">Belongs to the insect chemoreceptor superfamily. Heteromeric odorant receptor channel (TC 1.A.69) family.</text>
</comment>
<comment type="caution">
    <text evidence="11">The sequence shown here is derived from an EMBL/GenBank/DDBJ whole genome shotgun (WGS) entry which is preliminary data.</text>
</comment>
<keyword evidence="2" id="KW-1003">Cell membrane</keyword>
<keyword evidence="9 10" id="KW-0807">Transducer</keyword>
<accession>A0AA38IWV8</accession>
<comment type="caution">
    <text evidence="10">Lacks conserved residue(s) required for the propagation of feature annotation.</text>
</comment>
<dbReference type="GO" id="GO:0005549">
    <property type="term" value="F:odorant binding"/>
    <property type="evidence" value="ECO:0007669"/>
    <property type="project" value="InterPro"/>
</dbReference>
<gene>
    <name evidence="11" type="ORF">Zmor_000659</name>
</gene>
<organism evidence="11 12">
    <name type="scientific">Zophobas morio</name>
    <dbReference type="NCBI Taxonomy" id="2755281"/>
    <lineage>
        <taxon>Eukaryota</taxon>
        <taxon>Metazoa</taxon>
        <taxon>Ecdysozoa</taxon>
        <taxon>Arthropoda</taxon>
        <taxon>Hexapoda</taxon>
        <taxon>Insecta</taxon>
        <taxon>Pterygota</taxon>
        <taxon>Neoptera</taxon>
        <taxon>Endopterygota</taxon>
        <taxon>Coleoptera</taxon>
        <taxon>Polyphaga</taxon>
        <taxon>Cucujiformia</taxon>
        <taxon>Tenebrionidae</taxon>
        <taxon>Zophobas</taxon>
    </lineage>
</organism>
<dbReference type="PANTHER" id="PTHR21137:SF35">
    <property type="entry name" value="ODORANT RECEPTOR 19A-RELATED"/>
    <property type="match status" value="1"/>
</dbReference>